<dbReference type="EMBL" id="JAHQIW010007271">
    <property type="protein sequence ID" value="KAJ1373391.1"/>
    <property type="molecule type" value="Genomic_DNA"/>
</dbReference>
<dbReference type="Proteomes" id="UP001196413">
    <property type="component" value="Unassembled WGS sequence"/>
</dbReference>
<sequence>MDIWEHWTVYLDKCATVAVTERYAGRFFSFDDAKDLLEDTIESRHLRPRHWRRRRRRRCRLQHRALYSLHRPLVSCSSTTKSQSDGDYNKLVIVSSDSMQSTLIAHTETALATLHEMREKTGNSFCIGQIEDLSLADYSKEIQPLFNTKVLRKFFKSHYNKWIFLFLSMNYKKDICIGAGTHL</sequence>
<dbReference type="AlphaFoldDB" id="A0AAD5RCB1"/>
<reference evidence="1" key="1">
    <citation type="submission" date="2021-06" db="EMBL/GenBank/DDBJ databases">
        <title>Parelaphostrongylus tenuis whole genome reference sequence.</title>
        <authorList>
            <person name="Garwood T.J."/>
            <person name="Larsen P.A."/>
            <person name="Fountain-Jones N.M."/>
            <person name="Garbe J.R."/>
            <person name="Macchietto M.G."/>
            <person name="Kania S.A."/>
            <person name="Gerhold R.W."/>
            <person name="Richards J.E."/>
            <person name="Wolf T.M."/>
        </authorList>
    </citation>
    <scope>NUCLEOTIDE SEQUENCE</scope>
    <source>
        <strain evidence="1">MNPRO001-30</strain>
        <tissue evidence="1">Meninges</tissue>
    </source>
</reference>
<keyword evidence="2" id="KW-1185">Reference proteome</keyword>
<gene>
    <name evidence="1" type="ORF">KIN20_035772</name>
</gene>
<evidence type="ECO:0000313" key="2">
    <source>
        <dbReference type="Proteomes" id="UP001196413"/>
    </source>
</evidence>
<proteinExistence type="predicted"/>
<name>A0AAD5RCB1_PARTN</name>
<protein>
    <submittedName>
        <fullName evidence="1">Uncharacterized protein</fullName>
    </submittedName>
</protein>
<comment type="caution">
    <text evidence="1">The sequence shown here is derived from an EMBL/GenBank/DDBJ whole genome shotgun (WGS) entry which is preliminary data.</text>
</comment>
<evidence type="ECO:0000313" key="1">
    <source>
        <dbReference type="EMBL" id="KAJ1373391.1"/>
    </source>
</evidence>
<organism evidence="1 2">
    <name type="scientific">Parelaphostrongylus tenuis</name>
    <name type="common">Meningeal worm</name>
    <dbReference type="NCBI Taxonomy" id="148309"/>
    <lineage>
        <taxon>Eukaryota</taxon>
        <taxon>Metazoa</taxon>
        <taxon>Ecdysozoa</taxon>
        <taxon>Nematoda</taxon>
        <taxon>Chromadorea</taxon>
        <taxon>Rhabditida</taxon>
        <taxon>Rhabditina</taxon>
        <taxon>Rhabditomorpha</taxon>
        <taxon>Strongyloidea</taxon>
        <taxon>Metastrongylidae</taxon>
        <taxon>Parelaphostrongylus</taxon>
    </lineage>
</organism>
<accession>A0AAD5RCB1</accession>